<dbReference type="AlphaFoldDB" id="A0A1F7WJP2"/>
<keyword evidence="2 4" id="KW-0689">Ribosomal protein</keyword>
<keyword evidence="4" id="KW-0694">RNA-binding</keyword>
<dbReference type="GO" id="GO:1990904">
    <property type="term" value="C:ribonucleoprotein complex"/>
    <property type="evidence" value="ECO:0007669"/>
    <property type="project" value="UniProtKB-KW"/>
</dbReference>
<dbReference type="HAMAP" id="MF_01369_B">
    <property type="entry name" value="Ribosomal_uL23_B"/>
    <property type="match status" value="1"/>
</dbReference>
<comment type="subunit">
    <text evidence="4">Part of the 50S ribosomal subunit. Contacts protein L29, and trigger factor when it is bound to the ribosome.</text>
</comment>
<dbReference type="GO" id="GO:0005840">
    <property type="term" value="C:ribosome"/>
    <property type="evidence" value="ECO:0007669"/>
    <property type="project" value="UniProtKB-KW"/>
</dbReference>
<dbReference type="EMBL" id="MGFJ01000014">
    <property type="protein sequence ID" value="OGM02787.1"/>
    <property type="molecule type" value="Genomic_DNA"/>
</dbReference>
<evidence type="ECO:0000256" key="3">
    <source>
        <dbReference type="ARBA" id="ARBA00023274"/>
    </source>
</evidence>
<reference evidence="5 6" key="1">
    <citation type="journal article" date="2016" name="Nat. Commun.">
        <title>Thousands of microbial genomes shed light on interconnected biogeochemical processes in an aquifer system.</title>
        <authorList>
            <person name="Anantharaman K."/>
            <person name="Brown C.T."/>
            <person name="Hug L.A."/>
            <person name="Sharon I."/>
            <person name="Castelle C.J."/>
            <person name="Probst A.J."/>
            <person name="Thomas B.C."/>
            <person name="Singh A."/>
            <person name="Wilkins M.J."/>
            <person name="Karaoz U."/>
            <person name="Brodie E.L."/>
            <person name="Williams K.H."/>
            <person name="Hubbard S.S."/>
            <person name="Banfield J.F."/>
        </authorList>
    </citation>
    <scope>NUCLEOTIDE SEQUENCE [LARGE SCALE GENOMIC DNA]</scope>
</reference>
<dbReference type="Pfam" id="PF00276">
    <property type="entry name" value="Ribosomal_L23"/>
    <property type="match status" value="1"/>
</dbReference>
<dbReference type="GO" id="GO:0019843">
    <property type="term" value="F:rRNA binding"/>
    <property type="evidence" value="ECO:0007669"/>
    <property type="project" value="UniProtKB-UniRule"/>
</dbReference>
<evidence type="ECO:0000256" key="1">
    <source>
        <dbReference type="ARBA" id="ARBA00006700"/>
    </source>
</evidence>
<dbReference type="STRING" id="1802471.A2115_01770"/>
<dbReference type="GO" id="GO:0006412">
    <property type="term" value="P:translation"/>
    <property type="evidence" value="ECO:0007669"/>
    <property type="project" value="UniProtKB-UniRule"/>
</dbReference>
<comment type="similarity">
    <text evidence="1 4">Belongs to the universal ribosomal protein uL23 family.</text>
</comment>
<keyword evidence="3 4" id="KW-0687">Ribonucleoprotein</keyword>
<gene>
    <name evidence="4" type="primary">rplW</name>
    <name evidence="5" type="ORF">A2115_01770</name>
</gene>
<organism evidence="5 6">
    <name type="scientific">Candidatus Woesebacteria bacterium GWA1_41_8</name>
    <dbReference type="NCBI Taxonomy" id="1802471"/>
    <lineage>
        <taxon>Bacteria</taxon>
        <taxon>Candidatus Woeseibacteriota</taxon>
    </lineage>
</organism>
<dbReference type="InterPro" id="IPR013025">
    <property type="entry name" value="Ribosomal_uL23-like"/>
</dbReference>
<evidence type="ECO:0000256" key="2">
    <source>
        <dbReference type="ARBA" id="ARBA00022980"/>
    </source>
</evidence>
<comment type="caution">
    <text evidence="5">The sequence shown here is derived from an EMBL/GenBank/DDBJ whole genome shotgun (WGS) entry which is preliminary data.</text>
</comment>
<comment type="function">
    <text evidence="4">One of the early assembly proteins it binds 23S rRNA. One of the proteins that surrounds the polypeptide exit tunnel on the outside of the ribosome. Forms the main docking site for trigger factor binding to the ribosome.</text>
</comment>
<protein>
    <recommendedName>
        <fullName evidence="4">Large ribosomal subunit protein uL23</fullName>
    </recommendedName>
</protein>
<proteinExistence type="inferred from homology"/>
<dbReference type="SUPFAM" id="SSF54189">
    <property type="entry name" value="Ribosomal proteins S24e, L23 and L15e"/>
    <property type="match status" value="1"/>
</dbReference>
<evidence type="ECO:0000313" key="5">
    <source>
        <dbReference type="EMBL" id="OGM02787.1"/>
    </source>
</evidence>
<dbReference type="Proteomes" id="UP000176198">
    <property type="component" value="Unassembled WGS sequence"/>
</dbReference>
<accession>A0A1F7WJP2</accession>
<evidence type="ECO:0000256" key="4">
    <source>
        <dbReference type="HAMAP-Rule" id="MF_01369"/>
    </source>
</evidence>
<name>A0A1F7WJP2_9BACT</name>
<dbReference type="Gene3D" id="3.30.70.330">
    <property type="match status" value="1"/>
</dbReference>
<dbReference type="InterPro" id="IPR012678">
    <property type="entry name" value="Ribosomal_uL23/eL15/eS24_sf"/>
</dbReference>
<sequence length="93" mass="10648">MSKLVPIITEKTTNDATNGRYTFLVDKNLNKFQIKQLVEETFGVHVVSVATINMHAEKKRTISGKIKKIKPTKKAMVTLKEKEKIDVFETKKK</sequence>
<dbReference type="GO" id="GO:0003735">
    <property type="term" value="F:structural constituent of ribosome"/>
    <property type="evidence" value="ECO:0007669"/>
    <property type="project" value="InterPro"/>
</dbReference>
<evidence type="ECO:0000313" key="6">
    <source>
        <dbReference type="Proteomes" id="UP000176198"/>
    </source>
</evidence>
<keyword evidence="4" id="KW-0699">rRNA-binding</keyword>
<dbReference type="InterPro" id="IPR012677">
    <property type="entry name" value="Nucleotide-bd_a/b_plait_sf"/>
</dbReference>